<sequence>MKNIENTTHEEHTPDVAQTPQLKRRRILGAAAGGVGVLLSVQAKTALGTGVCKSPSAMISGNTSPRPGDPQMCSGGRSPGFWRNPQHFSAWKSANPAILKDVDACPTGLGKIGPENIADQGTLVRDIFPSAPVPSHWGLWGVLAFPKDAGINEGDLLWHLIAVYLNSLAFNDYAMTPQQVIDIGDTLLTGGVYCPSGMSCGSNAMLPADFVAYVSQMYDINADVELQMCKKNP</sequence>
<comment type="caution">
    <text evidence="2">The sequence shown here is derived from an EMBL/GenBank/DDBJ whole genome shotgun (WGS) entry which is preliminary data.</text>
</comment>
<name>A0A557QHF2_9RHOO</name>
<proteinExistence type="predicted"/>
<dbReference type="RefSeq" id="WP_144310914.1">
    <property type="nucleotide sequence ID" value="NZ_VMNK01000017.1"/>
</dbReference>
<accession>A0A557QHF2</accession>
<reference evidence="2 3" key="1">
    <citation type="submission" date="2019-07" db="EMBL/GenBank/DDBJ databases">
        <title>The pathways for chlorine oxyanion respiration interact through the shared metabolite chlorate.</title>
        <authorList>
            <person name="Barnum T.P."/>
            <person name="Cheng Y."/>
            <person name="Hill K.A."/>
            <person name="Lucas L.N."/>
            <person name="Carlson H.K."/>
            <person name="Coates J.D."/>
        </authorList>
    </citation>
    <scope>NUCLEOTIDE SEQUENCE [LARGE SCALE GENOMIC DNA]</scope>
    <source>
        <strain evidence="2 3">SFB-3</strain>
    </source>
</reference>
<gene>
    <name evidence="2" type="ORF">FHP91_18140</name>
</gene>
<dbReference type="AlphaFoldDB" id="A0A557QHF2"/>
<keyword evidence="3" id="KW-1185">Reference proteome</keyword>
<dbReference type="EMBL" id="VMNK01000017">
    <property type="protein sequence ID" value="TVO52346.1"/>
    <property type="molecule type" value="Genomic_DNA"/>
</dbReference>
<dbReference type="OrthoDB" id="6195511at2"/>
<organism evidence="2 3">
    <name type="scientific">Denitromonas halophila</name>
    <dbReference type="NCBI Taxonomy" id="1629404"/>
    <lineage>
        <taxon>Bacteria</taxon>
        <taxon>Pseudomonadati</taxon>
        <taxon>Pseudomonadota</taxon>
        <taxon>Betaproteobacteria</taxon>
        <taxon>Rhodocyclales</taxon>
        <taxon>Zoogloeaceae</taxon>
        <taxon>Denitromonas</taxon>
    </lineage>
</organism>
<feature type="region of interest" description="Disordered" evidence="1">
    <location>
        <begin position="1"/>
        <end position="20"/>
    </location>
</feature>
<dbReference type="Proteomes" id="UP000319502">
    <property type="component" value="Unassembled WGS sequence"/>
</dbReference>
<evidence type="ECO:0000313" key="2">
    <source>
        <dbReference type="EMBL" id="TVO52346.1"/>
    </source>
</evidence>
<protein>
    <submittedName>
        <fullName evidence="2">Uncharacterized protein</fullName>
    </submittedName>
</protein>
<evidence type="ECO:0000313" key="3">
    <source>
        <dbReference type="Proteomes" id="UP000319502"/>
    </source>
</evidence>
<evidence type="ECO:0000256" key="1">
    <source>
        <dbReference type="SAM" id="MobiDB-lite"/>
    </source>
</evidence>